<evidence type="ECO:0000259" key="3">
    <source>
        <dbReference type="SMART" id="SM00093"/>
    </source>
</evidence>
<dbReference type="InterPro" id="IPR023796">
    <property type="entry name" value="Serpin_dom"/>
</dbReference>
<dbReference type="Pfam" id="PF00079">
    <property type="entry name" value="Serpin"/>
    <property type="match status" value="1"/>
</dbReference>
<dbReference type="GO" id="GO:0004867">
    <property type="term" value="F:serine-type endopeptidase inhibitor activity"/>
    <property type="evidence" value="ECO:0007669"/>
    <property type="project" value="InterPro"/>
</dbReference>
<protein>
    <submittedName>
        <fullName evidence="6">SERPIN domain-containing protein</fullName>
    </submittedName>
</protein>
<evidence type="ECO:0000313" key="5">
    <source>
        <dbReference type="Proteomes" id="UP000270296"/>
    </source>
</evidence>
<name>A0A183J6Q4_9BILA</name>
<dbReference type="Gene3D" id="2.30.39.10">
    <property type="entry name" value="Alpha-1-antitrypsin, domain 1"/>
    <property type="match status" value="1"/>
</dbReference>
<dbReference type="AlphaFoldDB" id="A0A183J6Q4"/>
<feature type="domain" description="Serpin" evidence="3">
    <location>
        <begin position="17"/>
        <end position="376"/>
    </location>
</feature>
<evidence type="ECO:0000313" key="4">
    <source>
        <dbReference type="EMBL" id="VDP41001.1"/>
    </source>
</evidence>
<dbReference type="SMART" id="SM00093">
    <property type="entry name" value="SERPIN"/>
    <property type="match status" value="1"/>
</dbReference>
<dbReference type="GO" id="GO:0005615">
    <property type="term" value="C:extracellular space"/>
    <property type="evidence" value="ECO:0007669"/>
    <property type="project" value="InterPro"/>
</dbReference>
<dbReference type="InterPro" id="IPR042178">
    <property type="entry name" value="Serpin_sf_1"/>
</dbReference>
<dbReference type="OrthoDB" id="9518664at2759"/>
<dbReference type="InterPro" id="IPR023795">
    <property type="entry name" value="Serpin_CS"/>
</dbReference>
<reference evidence="6" key="1">
    <citation type="submission" date="2016-06" db="UniProtKB">
        <authorList>
            <consortium name="WormBaseParasite"/>
        </authorList>
    </citation>
    <scope>IDENTIFICATION</scope>
</reference>
<comment type="similarity">
    <text evidence="1 2">Belongs to the serpin family.</text>
</comment>
<dbReference type="Gene3D" id="3.30.497.10">
    <property type="entry name" value="Antithrombin, subunit I, domain 2"/>
    <property type="match status" value="1"/>
</dbReference>
<proteinExistence type="inferred from homology"/>
<evidence type="ECO:0000256" key="2">
    <source>
        <dbReference type="RuleBase" id="RU000411"/>
    </source>
</evidence>
<dbReference type="PANTHER" id="PTHR11461">
    <property type="entry name" value="SERINE PROTEASE INHIBITOR, SERPIN"/>
    <property type="match status" value="1"/>
</dbReference>
<evidence type="ECO:0000256" key="1">
    <source>
        <dbReference type="ARBA" id="ARBA00009500"/>
    </source>
</evidence>
<keyword evidence="5" id="KW-1185">Reference proteome</keyword>
<dbReference type="EMBL" id="UZAM01015893">
    <property type="protein sequence ID" value="VDP41001.1"/>
    <property type="molecule type" value="Genomic_DNA"/>
</dbReference>
<evidence type="ECO:0000313" key="6">
    <source>
        <dbReference type="WBParaSite" id="SBAD_0001193801-mRNA-1"/>
    </source>
</evidence>
<dbReference type="PANTHER" id="PTHR11461:SF211">
    <property type="entry name" value="GH10112P-RELATED"/>
    <property type="match status" value="1"/>
</dbReference>
<dbReference type="WBParaSite" id="SBAD_0001193801-mRNA-1">
    <property type="protein sequence ID" value="SBAD_0001193801-mRNA-1"/>
    <property type="gene ID" value="SBAD_0001193801"/>
</dbReference>
<gene>
    <name evidence="4" type="ORF">SBAD_LOCUS11552</name>
</gene>
<dbReference type="InterPro" id="IPR000215">
    <property type="entry name" value="Serpin_fam"/>
</dbReference>
<dbReference type="CDD" id="cd00172">
    <property type="entry name" value="serpin"/>
    <property type="match status" value="1"/>
</dbReference>
<dbReference type="InterPro" id="IPR036186">
    <property type="entry name" value="Serpin_sf"/>
</dbReference>
<reference evidence="4 5" key="2">
    <citation type="submission" date="2018-11" db="EMBL/GenBank/DDBJ databases">
        <authorList>
            <consortium name="Pathogen Informatics"/>
        </authorList>
    </citation>
    <scope>NUCLEOTIDE SEQUENCE [LARGE SCALE GENOMIC DNA]</scope>
</reference>
<dbReference type="PROSITE" id="PS00284">
    <property type="entry name" value="SERPIN"/>
    <property type="match status" value="1"/>
</dbReference>
<dbReference type="Proteomes" id="UP000270296">
    <property type="component" value="Unassembled WGS sequence"/>
</dbReference>
<dbReference type="SUPFAM" id="SSF56574">
    <property type="entry name" value="Serpins"/>
    <property type="match status" value="1"/>
</dbReference>
<sequence>MEESATVSAEVLNDFAISLYRNSAASSESLCVSPTSVMLALAMVFYGAAGKTKTQIRQALFGSSLMEDQIQPYLAKLVFEINKKDKSFVLDVANRVYSAENFKISKSYSNTIQKDLHASIVPVNFSNVESTVGQINKWVADSTHNKIKEIISAESINPLTRLVVLNAIYFQSQWLKVFSPEETTKMKFYVSSSKNCEVDMMFQKDYFLYAENDEFQVLVLKYLNSVISMNIFLPKEKFGLENLEQSLTANKLKSLMNSVHRIEVLVKVPKFKLESDVRLKDVLMTMGITDIFTLEADLSGITESRELYVSEAKHKTSIEVDEMGTKAAAVTGFEMVAMSALIEREPVVFTADHPFMFIIIDNRYKNILFIGRYIGQS</sequence>
<accession>A0A183J6Q4</accession>
<dbReference type="InterPro" id="IPR042185">
    <property type="entry name" value="Serpin_sf_2"/>
</dbReference>
<organism evidence="6">
    <name type="scientific">Soboliphyme baturini</name>
    <dbReference type="NCBI Taxonomy" id="241478"/>
    <lineage>
        <taxon>Eukaryota</taxon>
        <taxon>Metazoa</taxon>
        <taxon>Ecdysozoa</taxon>
        <taxon>Nematoda</taxon>
        <taxon>Enoplea</taxon>
        <taxon>Dorylaimia</taxon>
        <taxon>Dioctophymatida</taxon>
        <taxon>Dioctophymatoidea</taxon>
        <taxon>Soboliphymatidae</taxon>
        <taxon>Soboliphyme</taxon>
    </lineage>
</organism>